<comment type="caution">
    <text evidence="1">The sequence shown here is derived from an EMBL/GenBank/DDBJ whole genome shotgun (WGS) entry which is preliminary data.</text>
</comment>
<protein>
    <submittedName>
        <fullName evidence="1">Uncharacterized protein</fullName>
    </submittedName>
</protein>
<gene>
    <name evidence="1" type="ORF">LCGC14_0989190</name>
</gene>
<dbReference type="EMBL" id="LAZR01003743">
    <property type="protein sequence ID" value="KKN15126.1"/>
    <property type="molecule type" value="Genomic_DNA"/>
</dbReference>
<dbReference type="AlphaFoldDB" id="A0A0F9QPP2"/>
<proteinExistence type="predicted"/>
<sequence>MAEVNFNIPEGAEYDAIRFAIDRVRSTFPDELDEITAERVAGWIAEVDEGKGRTADAIRDDIFKYIVGREVIMEVMGATAEEADALIAGGNDGGINFSEFVNDPERDDVIDPIQTGTGDAPGVLDGGKLVRITKKGQEDVWLQVYEFPAGSGNFIGYQYDDFAQVEQVHGTSPEWAKQSEDWLNNNVSIGGTAADNVMGATGNWQELVEDVKINALKAAGITDPTILSDYLNDPEIANIIAEAALGGWTDEQELAALRDTNYYKNVLFPGIEAFYDQTSNPEAAYAMYKQNVSSNLEAMGVPRDADGTYKTAIQQMLTAGVTDTEFADLAPTYIRAAANDVYRQNLNQWLVASGLDPITDFESFYDVLAGTTTPEIQQIVELASLSFTAEAQGLEFADEAIEDLAQATELSDADMRRIFSDTDRALIALGDKGLRTANITQQDVLRARAGLADPGGRTLAEMNNAINKAARELGIADDPTAVIFTDFNREGAPIKKGLQSSVSEGA</sequence>
<name>A0A0F9QPP2_9ZZZZ</name>
<organism evidence="1">
    <name type="scientific">marine sediment metagenome</name>
    <dbReference type="NCBI Taxonomy" id="412755"/>
    <lineage>
        <taxon>unclassified sequences</taxon>
        <taxon>metagenomes</taxon>
        <taxon>ecological metagenomes</taxon>
    </lineage>
</organism>
<accession>A0A0F9QPP2</accession>
<reference evidence="1" key="1">
    <citation type="journal article" date="2015" name="Nature">
        <title>Complex archaea that bridge the gap between prokaryotes and eukaryotes.</title>
        <authorList>
            <person name="Spang A."/>
            <person name="Saw J.H."/>
            <person name="Jorgensen S.L."/>
            <person name="Zaremba-Niedzwiedzka K."/>
            <person name="Martijn J."/>
            <person name="Lind A.E."/>
            <person name="van Eijk R."/>
            <person name="Schleper C."/>
            <person name="Guy L."/>
            <person name="Ettema T.J."/>
        </authorList>
    </citation>
    <scope>NUCLEOTIDE SEQUENCE</scope>
</reference>
<evidence type="ECO:0000313" key="1">
    <source>
        <dbReference type="EMBL" id="KKN15126.1"/>
    </source>
</evidence>